<comment type="similarity">
    <text evidence="1">Belongs to the TCP10 family.</text>
</comment>
<evidence type="ECO:0000313" key="4">
    <source>
        <dbReference type="EMBL" id="WBY59936.1"/>
    </source>
</evidence>
<feature type="compositionally biased region" description="Acidic residues" evidence="3">
    <location>
        <begin position="267"/>
        <end position="276"/>
    </location>
</feature>
<dbReference type="PANTHER" id="PTHR10331">
    <property type="entry name" value="T COMPLEX PROTEIN 10"/>
    <property type="match status" value="1"/>
</dbReference>
<evidence type="ECO:0000256" key="3">
    <source>
        <dbReference type="SAM" id="MobiDB-lite"/>
    </source>
</evidence>
<dbReference type="Proteomes" id="UP001054126">
    <property type="component" value="Chromosome 13"/>
</dbReference>
<evidence type="ECO:0000256" key="2">
    <source>
        <dbReference type="SAM" id="Coils"/>
    </source>
</evidence>
<keyword evidence="2" id="KW-0175">Coiled coil</keyword>
<dbReference type="InterPro" id="IPR026581">
    <property type="entry name" value="TCP10L/CENPJ"/>
</dbReference>
<feature type="compositionally biased region" description="Basic and acidic residues" evidence="3">
    <location>
        <begin position="486"/>
        <end position="504"/>
    </location>
</feature>
<feature type="compositionally biased region" description="Basic and acidic residues" evidence="3">
    <location>
        <begin position="253"/>
        <end position="266"/>
    </location>
</feature>
<accession>A0AAE9WTQ6</accession>
<proteinExistence type="inferred from homology"/>
<organism evidence="4 5">
    <name type="scientific">Plasmodium yoelii yoelii</name>
    <dbReference type="NCBI Taxonomy" id="73239"/>
    <lineage>
        <taxon>Eukaryota</taxon>
        <taxon>Sar</taxon>
        <taxon>Alveolata</taxon>
        <taxon>Apicomplexa</taxon>
        <taxon>Aconoidasida</taxon>
        <taxon>Haemosporida</taxon>
        <taxon>Plasmodiidae</taxon>
        <taxon>Plasmodium</taxon>
        <taxon>Plasmodium (Vinckeia)</taxon>
    </lineage>
</organism>
<feature type="region of interest" description="Disordered" evidence="3">
    <location>
        <begin position="449"/>
        <end position="506"/>
    </location>
</feature>
<evidence type="ECO:0000313" key="5">
    <source>
        <dbReference type="Proteomes" id="UP001054126"/>
    </source>
</evidence>
<feature type="region of interest" description="Disordered" evidence="3">
    <location>
        <begin position="759"/>
        <end position="788"/>
    </location>
</feature>
<gene>
    <name evidence="4" type="ORF">Py17XNL_001303121</name>
</gene>
<feature type="compositionally biased region" description="Basic and acidic residues" evidence="3">
    <location>
        <begin position="760"/>
        <end position="788"/>
    </location>
</feature>
<protein>
    <submittedName>
        <fullName evidence="4">Spindle assembly abnormal protein 4</fullName>
    </submittedName>
</protein>
<dbReference type="Gene3D" id="2.60.450.20">
    <property type="match status" value="1"/>
</dbReference>
<dbReference type="PANTHER" id="PTHR10331:SF6">
    <property type="entry name" value="SPINDLE ASSEMBLY ABNORMAL 4"/>
    <property type="match status" value="1"/>
</dbReference>
<name>A0AAE9WTQ6_PLAYO</name>
<sequence>MENDNADSDDYYEICNENWTHDTFGELEYTQSLEKNIIKQFNKKESKQNVFFCSDKPQINKPEDNKLNQNDMNESGEIHELKKNINSKNLELNNNIYENDKNDEEICMLKDIYEELEKGNKDNNKSHMTTSQAENDDEFIERDSCFYDDGSPKKHNENFIKKIKLLNSNNESDNMDSHSNIFNMNDSDLYPWSNLAKSGDYNYENYDNEDNKLNTTNSKDSIFENNKEEVELYQKRKSVNLLGKYKLNKIKLNDQENDKENDKENDQEYDQENDQENDIVNILNDNLKEKIMFYSSINEPNKKLIRKDSDYNYINESINKDINYNINNISNKCSNNASRVNYDTSFYENFSSYNKRNISLNESDMFVKRDQTNSVYDNSLSSSIRMFSNDEMTSTRKDNIKIYEKNNVNNFEHQLDSSNNKISYNSEKIDTVLDSQDKIDNEYTKSVDNKKYNNSEKNSCKSSDDNDSTCIHVDLNDEESWNETNNEDKKKNVKKGEKVKETPKKKNIIPKKGVVTILKDKIIKPNKTKINENSSNKKKEKNQPVILEEYKNDTILKDLNAELCNQIKKLENEQDKVKKLEYQLIAKSAEIELEREEMRNKMEDEKKKMIKTIDEEKKKWLKEKKRIENEVEKQRNIIMNKRKLKNDVAILKNKIKELEEKIETDKKQHKFIVDNLKKKIEHLSIENDKLKMELKLSDEYRTKMEKYQQNTIMKLATTVAKEKDKNLTDRNNKENDINEKNMLYSGNDYIQKDLCSSDLENNRKKEKNREKGNVSKIKDSEHKKNRKENDIRKVLNYLDQINDSDKTDSSENSNEFKKIIKDQNKKIIQNELDIMYEYTSSDSGNYKKCSNIEDGYHDIKLTKKKLLNNDREEKGGKQKNKQKITLDKLFLHEENKTKQNLDSLKKEEYINKNLQKMKCLINKNKDKLINDKRQIQEDEMSLAASEYYKNFKDRFFESCNDEKNDNNYTFLKDQEIQKKSMLYNKPSQLKTENTPKSSIPILNDNSDTTNLSTCNKYVNNMNKINRGNKSSDNAINSFQSSNEMKIEKNINKGEYTNDSNVHSSDTSVYLPNNIYPKHLGNESMSSSSNMNKDISKLNNDNDIFFDNNLKYENDSKNKTPNNSDHNLNPFGKHWDFIINFNFDELFNICEHVIESIFSSSKKIKYRQAFVDGKVETLFEDGLKIIEKNKNKKIIDPTNIVIYLYPSKDYRATFPNSYTLFRFVNKGIYQVNIPGKCQLNKFPNGQIDCKYNDGHMQILFCDGRKKEILPNKEEYAILRNGTVLLLHHNISKYMHMYIIE</sequence>
<feature type="region of interest" description="Disordered" evidence="3">
    <location>
        <begin position="253"/>
        <end position="276"/>
    </location>
</feature>
<evidence type="ECO:0000256" key="1">
    <source>
        <dbReference type="ARBA" id="ARBA00005627"/>
    </source>
</evidence>
<dbReference type="EMBL" id="CP115537">
    <property type="protein sequence ID" value="WBY59936.1"/>
    <property type="molecule type" value="Genomic_DNA"/>
</dbReference>
<feature type="coiled-coil region" evidence="2">
    <location>
        <begin position="560"/>
        <end position="693"/>
    </location>
</feature>
<reference evidence="4" key="1">
    <citation type="submission" date="2023-01" db="EMBL/GenBank/DDBJ databases">
        <title>Long-Read Genome Assembly and Gene Model Annotations for the Rodent Malaria Parasite Plasmodium yoelii 17XNL.</title>
        <authorList>
            <person name="Mitchell G.J."/>
            <person name="Sebastian A."/>
            <person name="Albert I."/>
            <person name="Lindner S.E."/>
        </authorList>
    </citation>
    <scope>NUCLEOTIDE SEQUENCE</scope>
    <source>
        <strain evidence="4">17XNL clone 1.1</strain>
    </source>
</reference>
<dbReference type="InterPro" id="IPR047002">
    <property type="entry name" value="Tcp10_C_sf"/>
</dbReference>
<feature type="compositionally biased region" description="Basic and acidic residues" evidence="3">
    <location>
        <begin position="449"/>
        <end position="464"/>
    </location>
</feature>